<protein>
    <submittedName>
        <fullName evidence="3">SAF domain-containing protein</fullName>
    </submittedName>
</protein>
<dbReference type="Pfam" id="PF08666">
    <property type="entry name" value="SAF"/>
    <property type="match status" value="1"/>
</dbReference>
<feature type="signal peptide" evidence="1">
    <location>
        <begin position="1"/>
        <end position="15"/>
    </location>
</feature>
<evidence type="ECO:0000259" key="2">
    <source>
        <dbReference type="SMART" id="SM00858"/>
    </source>
</evidence>
<proteinExistence type="predicted"/>
<gene>
    <name evidence="3" type="ORF">Q8A49_08795</name>
</gene>
<dbReference type="Proteomes" id="UP001348641">
    <property type="component" value="Unassembled WGS sequence"/>
</dbReference>
<sequence>MMVLGVLLVTTCALAGTALVQSMDDRASVLVVARDVPLGQVVVEEDLVSAQISADPAVETVAADQTDAVVGQTATTPLAVGELVTMSKLESAPLPEAGHQLVAIALRPSQLPAQGLRAGDVVQVVSTPGEGGEVPTELPASVRATVLRVGEPDMDGISVVDVQTPATDGAVLAARVATGRIALVVEAPGGGE</sequence>
<comment type="caution">
    <text evidence="3">The sequence shown here is derived from an EMBL/GenBank/DDBJ whole genome shotgun (WGS) entry which is preliminary data.</text>
</comment>
<evidence type="ECO:0000256" key="1">
    <source>
        <dbReference type="SAM" id="SignalP"/>
    </source>
</evidence>
<dbReference type="RefSeq" id="WP_330157796.1">
    <property type="nucleotide sequence ID" value="NZ_BAAAJA010000072.1"/>
</dbReference>
<dbReference type="InterPro" id="IPR013974">
    <property type="entry name" value="SAF"/>
</dbReference>
<accession>A0ABU7KNJ7</accession>
<feature type="chain" id="PRO_5046827151" evidence="1">
    <location>
        <begin position="16"/>
        <end position="192"/>
    </location>
</feature>
<name>A0ABU7KNJ7_9ACTN</name>
<dbReference type="CDD" id="cd11614">
    <property type="entry name" value="SAF_CpaB_FlgA_like"/>
    <property type="match status" value="1"/>
</dbReference>
<dbReference type="EMBL" id="JAUUCC010000017">
    <property type="protein sequence ID" value="MEE2050594.1"/>
    <property type="molecule type" value="Genomic_DNA"/>
</dbReference>
<evidence type="ECO:0000313" key="4">
    <source>
        <dbReference type="Proteomes" id="UP001348641"/>
    </source>
</evidence>
<organism evidence="3 4">
    <name type="scientific">Nocardiopsis tropica</name>
    <dbReference type="NCBI Taxonomy" id="109330"/>
    <lineage>
        <taxon>Bacteria</taxon>
        <taxon>Bacillati</taxon>
        <taxon>Actinomycetota</taxon>
        <taxon>Actinomycetes</taxon>
        <taxon>Streptosporangiales</taxon>
        <taxon>Nocardiopsidaceae</taxon>
        <taxon>Nocardiopsis</taxon>
    </lineage>
</organism>
<reference evidence="3 4" key="1">
    <citation type="submission" date="2023-07" db="EMBL/GenBank/DDBJ databases">
        <authorList>
            <person name="Girao M."/>
            <person name="Carvalho M.F."/>
        </authorList>
    </citation>
    <scope>NUCLEOTIDE SEQUENCE [LARGE SCALE GENOMIC DNA]</scope>
    <source>
        <strain evidence="3 4">66/93</strain>
    </source>
</reference>
<keyword evidence="1" id="KW-0732">Signal</keyword>
<evidence type="ECO:0000313" key="3">
    <source>
        <dbReference type="EMBL" id="MEE2050594.1"/>
    </source>
</evidence>
<feature type="domain" description="SAF" evidence="2">
    <location>
        <begin position="27"/>
        <end position="90"/>
    </location>
</feature>
<dbReference type="SMART" id="SM00858">
    <property type="entry name" value="SAF"/>
    <property type="match status" value="1"/>
</dbReference>